<sequence length="130" mass="15001">MLEKLEHMQIPVRDLDESIAWYVQHLGFTSHEQSGQDHAFLTLPEGPMLMLWETQEDTHANFTYQGQTMPVLLYATSQIQALHDHLKNHNVEITFFQNEGFGWVLKFIDLNGNMWGVIEPNGKNNASIYA</sequence>
<dbReference type="AlphaFoldDB" id="A0A1T2X1U7"/>
<accession>A0A1T2X1U7</accession>
<evidence type="ECO:0000313" key="3">
    <source>
        <dbReference type="Proteomes" id="UP000190188"/>
    </source>
</evidence>
<dbReference type="Pfam" id="PF00903">
    <property type="entry name" value="Glyoxalase"/>
    <property type="match status" value="1"/>
</dbReference>
<name>A0A1T2X1U7_9BACL</name>
<comment type="caution">
    <text evidence="2">The sequence shown here is derived from an EMBL/GenBank/DDBJ whole genome shotgun (WGS) entry which is preliminary data.</text>
</comment>
<dbReference type="GO" id="GO:0016829">
    <property type="term" value="F:lyase activity"/>
    <property type="evidence" value="ECO:0007669"/>
    <property type="project" value="UniProtKB-KW"/>
</dbReference>
<evidence type="ECO:0000259" key="1">
    <source>
        <dbReference type="PROSITE" id="PS51819"/>
    </source>
</evidence>
<dbReference type="SUPFAM" id="SSF54593">
    <property type="entry name" value="Glyoxalase/Bleomycin resistance protein/Dihydroxybiphenyl dioxygenase"/>
    <property type="match status" value="1"/>
</dbReference>
<dbReference type="InterPro" id="IPR029068">
    <property type="entry name" value="Glyas_Bleomycin-R_OHBP_Dase"/>
</dbReference>
<keyword evidence="3" id="KW-1185">Reference proteome</keyword>
<gene>
    <name evidence="2" type="ORF">BVG16_26975</name>
</gene>
<dbReference type="Gene3D" id="3.10.180.10">
    <property type="entry name" value="2,3-Dihydroxybiphenyl 1,2-Dioxygenase, domain 1"/>
    <property type="match status" value="1"/>
</dbReference>
<proteinExistence type="predicted"/>
<dbReference type="CDD" id="cd06587">
    <property type="entry name" value="VOC"/>
    <property type="match status" value="1"/>
</dbReference>
<protein>
    <submittedName>
        <fullName evidence="2">Lactoylglutathione lyase</fullName>
    </submittedName>
</protein>
<dbReference type="EMBL" id="MSZX01000014">
    <property type="protein sequence ID" value="OPA73844.1"/>
    <property type="molecule type" value="Genomic_DNA"/>
</dbReference>
<dbReference type="OrthoDB" id="2608626at2"/>
<dbReference type="PANTHER" id="PTHR36437">
    <property type="entry name" value="GLYOXALASE/BLEOMYCIN RESISTANCE PROTEIN/DIOXYGENASE"/>
    <property type="match status" value="1"/>
</dbReference>
<reference evidence="2 3" key="1">
    <citation type="submission" date="2017-01" db="EMBL/GenBank/DDBJ databases">
        <title>Genome analysis of Paenibacillus selenitrireducens ES3-24.</title>
        <authorList>
            <person name="Xu D."/>
            <person name="Yao R."/>
            <person name="Zheng S."/>
        </authorList>
    </citation>
    <scope>NUCLEOTIDE SEQUENCE [LARGE SCALE GENOMIC DNA]</scope>
    <source>
        <strain evidence="2 3">ES3-24</strain>
    </source>
</reference>
<evidence type="ECO:0000313" key="2">
    <source>
        <dbReference type="EMBL" id="OPA73844.1"/>
    </source>
</evidence>
<keyword evidence="2" id="KW-0456">Lyase</keyword>
<organism evidence="2 3">
    <name type="scientific">Paenibacillus selenitireducens</name>
    <dbReference type="NCBI Taxonomy" id="1324314"/>
    <lineage>
        <taxon>Bacteria</taxon>
        <taxon>Bacillati</taxon>
        <taxon>Bacillota</taxon>
        <taxon>Bacilli</taxon>
        <taxon>Bacillales</taxon>
        <taxon>Paenibacillaceae</taxon>
        <taxon>Paenibacillus</taxon>
    </lineage>
</organism>
<dbReference type="PANTHER" id="PTHR36437:SF2">
    <property type="entry name" value="GLYOXALASE_BLEOMYCIN RESISTANCE PROTEIN_DIOXYGENASE"/>
    <property type="match status" value="1"/>
</dbReference>
<dbReference type="STRING" id="1324314.BVG16_26975"/>
<feature type="domain" description="VOC" evidence="1">
    <location>
        <begin position="4"/>
        <end position="120"/>
    </location>
</feature>
<dbReference type="PROSITE" id="PS51819">
    <property type="entry name" value="VOC"/>
    <property type="match status" value="1"/>
</dbReference>
<dbReference type="Proteomes" id="UP000190188">
    <property type="component" value="Unassembled WGS sequence"/>
</dbReference>
<dbReference type="InterPro" id="IPR004360">
    <property type="entry name" value="Glyas_Fos-R_dOase_dom"/>
</dbReference>
<dbReference type="InterPro" id="IPR037523">
    <property type="entry name" value="VOC_core"/>
</dbReference>